<dbReference type="AlphaFoldDB" id="A0A5B9VZH6"/>
<evidence type="ECO:0000256" key="1">
    <source>
        <dbReference type="SAM" id="MobiDB-lite"/>
    </source>
</evidence>
<evidence type="ECO:0000313" key="3">
    <source>
        <dbReference type="Proteomes" id="UP000324233"/>
    </source>
</evidence>
<sequence>MILSVLIVAFFSVLLYEREKTEAGAAARPVRSARPVSPIPAPPSTQETVAGETGIDRGTADPHQSSPVSADRGTNATAATEPSKPAAAAEVQAAASTMPSAPTTPPVGTHAAEDAGEAARIRESRPAPRPAPEPIEVRPSPQPPPAQDPPAATPGPAPEPLPAPAGKPSATAVTKPAEKPAREASPAAADRPPATPTQAPAEVPNPPQAPGAAKPDAAPSVTGPAARPKPPTEPRSAFTTVAEGEGLGDVAARVYGGAEQIELLWRANRDLLPSRDSPLKTGSILRTPDP</sequence>
<proteinExistence type="predicted"/>
<evidence type="ECO:0008006" key="4">
    <source>
        <dbReference type="Google" id="ProtNLM"/>
    </source>
</evidence>
<evidence type="ECO:0000313" key="2">
    <source>
        <dbReference type="EMBL" id="QEH33344.1"/>
    </source>
</evidence>
<feature type="compositionally biased region" description="Basic and acidic residues" evidence="1">
    <location>
        <begin position="111"/>
        <end position="126"/>
    </location>
</feature>
<dbReference type="KEGG" id="agv:OJF2_18450"/>
<feature type="compositionally biased region" description="Pro residues" evidence="1">
    <location>
        <begin position="140"/>
        <end position="165"/>
    </location>
</feature>
<name>A0A5B9VZH6_9BACT</name>
<accession>A0A5B9VZH6</accession>
<dbReference type="PRINTS" id="PR01217">
    <property type="entry name" value="PRICHEXTENSN"/>
</dbReference>
<keyword evidence="3" id="KW-1185">Reference proteome</keyword>
<feature type="region of interest" description="Disordered" evidence="1">
    <location>
        <begin position="22"/>
        <end position="246"/>
    </location>
</feature>
<feature type="compositionally biased region" description="Low complexity" evidence="1">
    <location>
        <begin position="76"/>
        <end position="101"/>
    </location>
</feature>
<gene>
    <name evidence="2" type="ORF">OJF2_18450</name>
</gene>
<protein>
    <recommendedName>
        <fullName evidence="4">LysM domain/BON superfamily protein</fullName>
    </recommendedName>
</protein>
<feature type="compositionally biased region" description="Low complexity" evidence="1">
    <location>
        <begin position="183"/>
        <end position="201"/>
    </location>
</feature>
<reference evidence="2 3" key="1">
    <citation type="submission" date="2019-08" db="EMBL/GenBank/DDBJ databases">
        <title>Deep-cultivation of Planctomycetes and their phenomic and genomic characterization uncovers novel biology.</title>
        <authorList>
            <person name="Wiegand S."/>
            <person name="Jogler M."/>
            <person name="Boedeker C."/>
            <person name="Pinto D."/>
            <person name="Vollmers J."/>
            <person name="Rivas-Marin E."/>
            <person name="Kohn T."/>
            <person name="Peeters S.H."/>
            <person name="Heuer A."/>
            <person name="Rast P."/>
            <person name="Oberbeckmann S."/>
            <person name="Bunk B."/>
            <person name="Jeske O."/>
            <person name="Meyerdierks A."/>
            <person name="Storesund J.E."/>
            <person name="Kallscheuer N."/>
            <person name="Luecker S."/>
            <person name="Lage O.M."/>
            <person name="Pohl T."/>
            <person name="Merkel B.J."/>
            <person name="Hornburger P."/>
            <person name="Mueller R.-W."/>
            <person name="Bruemmer F."/>
            <person name="Labrenz M."/>
            <person name="Spormann A.M."/>
            <person name="Op den Camp H."/>
            <person name="Overmann J."/>
            <person name="Amann R."/>
            <person name="Jetten M.S.M."/>
            <person name="Mascher T."/>
            <person name="Medema M.H."/>
            <person name="Devos D.P."/>
            <person name="Kaster A.-K."/>
            <person name="Ovreas L."/>
            <person name="Rohde M."/>
            <person name="Galperin M.Y."/>
            <person name="Jogler C."/>
        </authorList>
    </citation>
    <scope>NUCLEOTIDE SEQUENCE [LARGE SCALE GENOMIC DNA]</scope>
    <source>
        <strain evidence="2 3">OJF2</strain>
    </source>
</reference>
<dbReference type="EMBL" id="CP042997">
    <property type="protein sequence ID" value="QEH33344.1"/>
    <property type="molecule type" value="Genomic_DNA"/>
</dbReference>
<feature type="compositionally biased region" description="Low complexity" evidence="1">
    <location>
        <begin position="25"/>
        <end position="36"/>
    </location>
</feature>
<dbReference type="Proteomes" id="UP000324233">
    <property type="component" value="Chromosome"/>
</dbReference>
<feature type="region of interest" description="Disordered" evidence="1">
    <location>
        <begin position="271"/>
        <end position="290"/>
    </location>
</feature>
<organism evidence="2 3">
    <name type="scientific">Aquisphaera giovannonii</name>
    <dbReference type="NCBI Taxonomy" id="406548"/>
    <lineage>
        <taxon>Bacteria</taxon>
        <taxon>Pseudomonadati</taxon>
        <taxon>Planctomycetota</taxon>
        <taxon>Planctomycetia</taxon>
        <taxon>Isosphaerales</taxon>
        <taxon>Isosphaeraceae</taxon>
        <taxon>Aquisphaera</taxon>
    </lineage>
</organism>
<feature type="compositionally biased region" description="Polar residues" evidence="1">
    <location>
        <begin position="62"/>
        <end position="75"/>
    </location>
</feature>